<feature type="region of interest" description="Disordered" evidence="1">
    <location>
        <begin position="1"/>
        <end position="139"/>
    </location>
</feature>
<feature type="compositionally biased region" description="Basic and acidic residues" evidence="1">
    <location>
        <begin position="353"/>
        <end position="382"/>
    </location>
</feature>
<name>A0A834IT40_RHYFE</name>
<accession>A0A834IT40</accession>
<feature type="compositionally biased region" description="Basic and acidic residues" evidence="1">
    <location>
        <begin position="295"/>
        <end position="304"/>
    </location>
</feature>
<dbReference type="InterPro" id="IPR046331">
    <property type="entry name" value="GPAM1-like"/>
</dbReference>
<dbReference type="Pfam" id="PF12572">
    <property type="entry name" value="DUF3752"/>
    <property type="match status" value="1"/>
</dbReference>
<feature type="compositionally biased region" description="Basic and acidic residues" evidence="1">
    <location>
        <begin position="330"/>
        <end position="345"/>
    </location>
</feature>
<dbReference type="EMBL" id="JAACXV010000116">
    <property type="protein sequence ID" value="KAF7283358.1"/>
    <property type="molecule type" value="Genomic_DNA"/>
</dbReference>
<dbReference type="Proteomes" id="UP000625711">
    <property type="component" value="Unassembled WGS sequence"/>
</dbReference>
<organism evidence="3 4">
    <name type="scientific">Rhynchophorus ferrugineus</name>
    <name type="common">Red palm weevil</name>
    <name type="synonym">Curculio ferrugineus</name>
    <dbReference type="NCBI Taxonomy" id="354439"/>
    <lineage>
        <taxon>Eukaryota</taxon>
        <taxon>Metazoa</taxon>
        <taxon>Ecdysozoa</taxon>
        <taxon>Arthropoda</taxon>
        <taxon>Hexapoda</taxon>
        <taxon>Insecta</taxon>
        <taxon>Pterygota</taxon>
        <taxon>Neoptera</taxon>
        <taxon>Endopterygota</taxon>
        <taxon>Coleoptera</taxon>
        <taxon>Polyphaga</taxon>
        <taxon>Cucujiformia</taxon>
        <taxon>Curculionidae</taxon>
        <taxon>Dryophthorinae</taxon>
        <taxon>Rhynchophorus</taxon>
    </lineage>
</organism>
<feature type="compositionally biased region" description="Polar residues" evidence="1">
    <location>
        <begin position="58"/>
        <end position="71"/>
    </location>
</feature>
<dbReference type="PANTHER" id="PTHR46370">
    <property type="entry name" value="GPALPP MOTIFS-CONTAINING PROTEIN 1"/>
    <property type="match status" value="1"/>
</dbReference>
<evidence type="ECO:0000259" key="2">
    <source>
        <dbReference type="Pfam" id="PF12572"/>
    </source>
</evidence>
<dbReference type="PANTHER" id="PTHR46370:SF1">
    <property type="entry name" value="GPALPP MOTIFS-CONTAINING PROTEIN 1"/>
    <property type="match status" value="1"/>
</dbReference>
<protein>
    <recommendedName>
        <fullName evidence="2">DUF3752 domain-containing protein</fullName>
    </recommendedName>
</protein>
<feature type="region of interest" description="Disordered" evidence="1">
    <location>
        <begin position="291"/>
        <end position="382"/>
    </location>
</feature>
<evidence type="ECO:0000313" key="3">
    <source>
        <dbReference type="EMBL" id="KAF7283358.1"/>
    </source>
</evidence>
<reference evidence="3" key="1">
    <citation type="submission" date="2020-08" db="EMBL/GenBank/DDBJ databases">
        <title>Genome sequencing and assembly of the red palm weevil Rhynchophorus ferrugineus.</title>
        <authorList>
            <person name="Dias G.B."/>
            <person name="Bergman C.M."/>
            <person name="Manee M."/>
        </authorList>
    </citation>
    <scope>NUCLEOTIDE SEQUENCE</scope>
    <source>
        <strain evidence="3">AA-2017</strain>
        <tissue evidence="3">Whole larva</tissue>
    </source>
</reference>
<feature type="compositionally biased region" description="Basic and acidic residues" evidence="1">
    <location>
        <begin position="90"/>
        <end position="100"/>
    </location>
</feature>
<feature type="domain" description="DUF3752" evidence="2">
    <location>
        <begin position="289"/>
        <end position="410"/>
    </location>
</feature>
<dbReference type="InterPro" id="IPR022226">
    <property type="entry name" value="DUF3752"/>
</dbReference>
<evidence type="ECO:0000256" key="1">
    <source>
        <dbReference type="SAM" id="MobiDB-lite"/>
    </source>
</evidence>
<comment type="caution">
    <text evidence="3">The sequence shown here is derived from an EMBL/GenBank/DDBJ whole genome shotgun (WGS) entry which is preliminary data.</text>
</comment>
<proteinExistence type="predicted"/>
<dbReference type="AlphaFoldDB" id="A0A834IT40"/>
<gene>
    <name evidence="3" type="ORF">GWI33_000866</name>
</gene>
<keyword evidence="4" id="KW-1185">Reference proteome</keyword>
<dbReference type="OrthoDB" id="341477at2759"/>
<feature type="compositionally biased region" description="Basic and acidic residues" evidence="1">
    <location>
        <begin position="1"/>
        <end position="20"/>
    </location>
</feature>
<feature type="region of interest" description="Disordered" evidence="1">
    <location>
        <begin position="175"/>
        <end position="205"/>
    </location>
</feature>
<evidence type="ECO:0000313" key="4">
    <source>
        <dbReference type="Proteomes" id="UP000625711"/>
    </source>
</evidence>
<sequence>MSDSDSRDSDEGIRYKTESVRKKRANSDSDDDSNSKEYVSYGPDKKNRKKVDIHQRESNNTNISYKNSNCSADEHDKSSFGPSLPPNFKTNDHNEVKDKPAVGPALPPHLLKTDDTCSSQSNITEPAKNNFVGPQLPPYLLKMNDQRNQYKNIGPNLPISENLSDTQSTNVNLTLSTHSSQDPENLPKNVVGPVLPPHLQKNNDSDIQVRLGPRLPSCFEEQKSQNEDDDECYGPLPSGLNKHSKARQALEERALQLKIDQLDPKSNNEPVRETWMLELPAAKAAHFGLGPRQFRSKEGPDLTDRSSWTDIPNAKGKVKKPSVSLQQEAANRELRKRDKEQDLLVKKHKKRDKSLVEIHQEKLNQQKKEMAGPSERRPFSRDIDLQVNRFDEAQKKAVLKKAQLLDDRFSSGKAKYL</sequence>